<organism evidence="6">
    <name type="scientific">Riboviria sp</name>
    <dbReference type="NCBI Taxonomy" id="2585031"/>
    <lineage>
        <taxon>Viruses</taxon>
        <taxon>Riboviria</taxon>
    </lineage>
</organism>
<dbReference type="GO" id="GO:0003723">
    <property type="term" value="F:RNA binding"/>
    <property type="evidence" value="ECO:0007669"/>
    <property type="project" value="InterPro"/>
</dbReference>
<keyword evidence="1 4" id="KW-0808">Transferase</keyword>
<gene>
    <name evidence="6" type="ORF">H3BulkLitter16515_000002</name>
</gene>
<dbReference type="Gene3D" id="3.30.70.270">
    <property type="match status" value="1"/>
</dbReference>
<sequence length="520" mass="59275">MKGLDAGCNLSSVPVDEGGQHRRNIGYLAVPDLPIVYPCFAHHDCTHNQLVSIRGRVCGETKYQPNPVQMARLNKYMRRLGRSMKRVGHWDLDDVVQHYHGTKRARYGRAADKYRANGLTKDDAAVEMFIKCEKIKFSPSKPNPDPRAIQFRDPVYSVVLATYLKPIEEVVYQMRGNRLNGLPSTRVIGKGLNQGQRATLLRKKWDSFDRPVCLSLDASRFDQHVSYAHLQAEHALYLQLNNDPEFARLLSWQLVNRVKTTRGIRYKTRGKRMSGDMNTALGNCVIMVSQLGLYFEDKDIKWDCLDDGDDILVIVEAEYAQLLRDELPGHFAELGMDLKVENDTTVFEQIEWCQCRPVAVGGGWTFIRSPAKVLSGALVGPKWVQMKSESSRRALANTIGLCEAILNRGIPVLSAFAESIIRNARTLRQVRVDQADQLIYRVRRELGKSWLSSIPAVTTTPISDETRLSFSRAFDVSVDDQMHWEHYLGKWDINFTEPHLQPVPVNVTNWTWEAVDVERY</sequence>
<dbReference type="InterPro" id="IPR002166">
    <property type="entry name" value="RNA_pol_HCV"/>
</dbReference>
<dbReference type="CDD" id="cd23179">
    <property type="entry name" value="ps_ssRNAv_Tolivirales_RdRp"/>
    <property type="match status" value="1"/>
</dbReference>
<dbReference type="EC" id="2.7.7.48" evidence="4"/>
<evidence type="ECO:0000256" key="1">
    <source>
        <dbReference type="ARBA" id="ARBA00022679"/>
    </source>
</evidence>
<dbReference type="InterPro" id="IPR043502">
    <property type="entry name" value="DNA/RNA_pol_sf"/>
</dbReference>
<dbReference type="PROSITE" id="PS50507">
    <property type="entry name" value="RDRP_SSRNA_POS"/>
    <property type="match status" value="1"/>
</dbReference>
<dbReference type="Pfam" id="PF00998">
    <property type="entry name" value="RdRP_3"/>
    <property type="match status" value="1"/>
</dbReference>
<feature type="domain" description="RdRp catalytic" evidence="5">
    <location>
        <begin position="211"/>
        <end position="323"/>
    </location>
</feature>
<dbReference type="InterPro" id="IPR007094">
    <property type="entry name" value="RNA-dir_pol_PSvirus"/>
</dbReference>
<dbReference type="SUPFAM" id="SSF56672">
    <property type="entry name" value="DNA/RNA polymerases"/>
    <property type="match status" value="1"/>
</dbReference>
<dbReference type="GO" id="GO:0003968">
    <property type="term" value="F:RNA-directed RNA polymerase activity"/>
    <property type="evidence" value="ECO:0007669"/>
    <property type="project" value="UniProtKB-KW"/>
</dbReference>
<comment type="catalytic activity">
    <reaction evidence="4">
        <text>RNA(n) + a ribonucleoside 5'-triphosphate = RNA(n+1) + diphosphate</text>
        <dbReference type="Rhea" id="RHEA:21248"/>
        <dbReference type="Rhea" id="RHEA-COMP:14527"/>
        <dbReference type="Rhea" id="RHEA-COMP:17342"/>
        <dbReference type="ChEBI" id="CHEBI:33019"/>
        <dbReference type="ChEBI" id="CHEBI:61557"/>
        <dbReference type="ChEBI" id="CHEBI:140395"/>
        <dbReference type="EC" id="2.7.7.48"/>
    </reaction>
</comment>
<keyword evidence="4" id="KW-0547">Nucleotide-binding</keyword>
<dbReference type="EMBL" id="MN033270">
    <property type="protein sequence ID" value="QDH87296.1"/>
    <property type="molecule type" value="Genomic_DNA"/>
</dbReference>
<dbReference type="InterPro" id="IPR043128">
    <property type="entry name" value="Rev_trsase/Diguanyl_cyclase"/>
</dbReference>
<evidence type="ECO:0000256" key="3">
    <source>
        <dbReference type="ARBA" id="ARBA00022953"/>
    </source>
</evidence>
<reference evidence="6" key="1">
    <citation type="submission" date="2019-05" db="EMBL/GenBank/DDBJ databases">
        <title>Metatranscriptomic reconstruction reveals RNA viruses with the potential to shape carbon cycling in soil.</title>
        <authorList>
            <person name="Starr E.P."/>
            <person name="Nuccio E."/>
            <person name="Pett-Ridge J."/>
            <person name="Banfield J.F."/>
            <person name="Firestone M.K."/>
        </authorList>
    </citation>
    <scope>NUCLEOTIDE SEQUENCE</scope>
    <source>
        <strain evidence="6">H3_Bulk_Litter_16_515</strain>
    </source>
</reference>
<proteinExistence type="predicted"/>
<evidence type="ECO:0000256" key="2">
    <source>
        <dbReference type="ARBA" id="ARBA00022695"/>
    </source>
</evidence>
<keyword evidence="2 4" id="KW-0548">Nucleotidyltransferase</keyword>
<accession>A0A514D109</accession>
<evidence type="ECO:0000256" key="4">
    <source>
        <dbReference type="RuleBase" id="RU363062"/>
    </source>
</evidence>
<keyword evidence="3 4" id="KW-0693">Viral RNA replication</keyword>
<protein>
    <recommendedName>
        <fullName evidence="4">RNA-directed RNA polymerase</fullName>
        <ecNumber evidence="4">2.7.7.48</ecNumber>
    </recommendedName>
</protein>
<evidence type="ECO:0000313" key="6">
    <source>
        <dbReference type="EMBL" id="QDH87296.1"/>
    </source>
</evidence>
<evidence type="ECO:0000259" key="5">
    <source>
        <dbReference type="PROSITE" id="PS50507"/>
    </source>
</evidence>
<keyword evidence="4 6" id="KW-0696">RNA-directed RNA polymerase</keyword>
<dbReference type="GO" id="GO:0039694">
    <property type="term" value="P:viral RNA genome replication"/>
    <property type="evidence" value="ECO:0007669"/>
    <property type="project" value="InterPro"/>
</dbReference>
<dbReference type="GO" id="GO:0000166">
    <property type="term" value="F:nucleotide binding"/>
    <property type="evidence" value="ECO:0007669"/>
    <property type="project" value="UniProtKB-KW"/>
</dbReference>
<name>A0A514D109_9VIRU</name>